<sequence length="196" mass="22090">MGYFERIKKLAWLTGVGQSRGVAVGVAMVVRLTHLIQEADSVLMDRLSHRLHWKDPSVTFECHHCKTFFHWNPKSNCAMCGNVVCVDCSEAAKVEGTMVSLRTGDVRYVTVVVDVCVPCYYTSLMTLSTASVANACDDDIHAKLRPERPTFRHLGQSLPLHSIHEHRPPQTPVSRKPPPTSQSMPPRPPKRSFWKR</sequence>
<dbReference type="GO" id="GO:0008270">
    <property type="term" value="F:zinc ion binding"/>
    <property type="evidence" value="ECO:0007669"/>
    <property type="project" value="UniProtKB-KW"/>
</dbReference>
<proteinExistence type="predicted"/>
<feature type="compositionally biased region" description="Pro residues" evidence="4">
    <location>
        <begin position="169"/>
        <end position="180"/>
    </location>
</feature>
<feature type="domain" description="FYVE zinc finger" evidence="5">
    <location>
        <begin position="52"/>
        <end position="122"/>
    </location>
</feature>
<evidence type="ECO:0000256" key="4">
    <source>
        <dbReference type="SAM" id="MobiDB-lite"/>
    </source>
</evidence>
<evidence type="ECO:0000313" key="7">
    <source>
        <dbReference type="Proteomes" id="UP000275652"/>
    </source>
</evidence>
<evidence type="ECO:0000259" key="5">
    <source>
        <dbReference type="Pfam" id="PF01363"/>
    </source>
</evidence>
<dbReference type="EMBL" id="QUTI01015292">
    <property type="protein sequence ID" value="RLO11713.1"/>
    <property type="molecule type" value="Genomic_DNA"/>
</dbReference>
<keyword evidence="2" id="KW-0863">Zinc-finger</keyword>
<gene>
    <name evidence="6" type="ORF">DYB28_006633</name>
</gene>
<dbReference type="SUPFAM" id="SSF57903">
    <property type="entry name" value="FYVE/PHD zinc finger"/>
    <property type="match status" value="1"/>
</dbReference>
<evidence type="ECO:0000256" key="3">
    <source>
        <dbReference type="ARBA" id="ARBA00022833"/>
    </source>
</evidence>
<dbReference type="Gene3D" id="3.30.40.10">
    <property type="entry name" value="Zinc/RING finger domain, C3HC4 (zinc finger)"/>
    <property type="match status" value="1"/>
</dbReference>
<evidence type="ECO:0000256" key="1">
    <source>
        <dbReference type="ARBA" id="ARBA00022723"/>
    </source>
</evidence>
<keyword evidence="1" id="KW-0479">Metal-binding</keyword>
<evidence type="ECO:0000256" key="2">
    <source>
        <dbReference type="ARBA" id="ARBA00022771"/>
    </source>
</evidence>
<dbReference type="InterPro" id="IPR000306">
    <property type="entry name" value="Znf_FYVE"/>
</dbReference>
<dbReference type="AlphaFoldDB" id="A0A9X8EA66"/>
<evidence type="ECO:0000313" key="6">
    <source>
        <dbReference type="EMBL" id="RLO11713.1"/>
    </source>
</evidence>
<reference evidence="6 7" key="1">
    <citation type="journal article" date="2018" name="J. Invertebr. Pathol.">
        <title>New genotyping method for the causative agent of crayfish plague (Aphanomyces astaci) based on whole genome data.</title>
        <authorList>
            <person name="Minardi D."/>
            <person name="Studholme D.J."/>
            <person name="van der Giezen M."/>
            <person name="Pretto T."/>
            <person name="Oidtmann B."/>
        </authorList>
    </citation>
    <scope>NUCLEOTIDE SEQUENCE [LARGE SCALE GENOMIC DNA]</scope>
    <source>
        <strain evidence="6 7">KB13</strain>
    </source>
</reference>
<dbReference type="InterPro" id="IPR013083">
    <property type="entry name" value="Znf_RING/FYVE/PHD"/>
</dbReference>
<dbReference type="InterPro" id="IPR011011">
    <property type="entry name" value="Znf_FYVE_PHD"/>
</dbReference>
<accession>A0A9X8EA66</accession>
<organism evidence="6 7">
    <name type="scientific">Aphanomyces astaci</name>
    <name type="common">Crayfish plague agent</name>
    <dbReference type="NCBI Taxonomy" id="112090"/>
    <lineage>
        <taxon>Eukaryota</taxon>
        <taxon>Sar</taxon>
        <taxon>Stramenopiles</taxon>
        <taxon>Oomycota</taxon>
        <taxon>Saprolegniomycetes</taxon>
        <taxon>Saprolegniales</taxon>
        <taxon>Verrucalvaceae</taxon>
        <taxon>Aphanomyces</taxon>
    </lineage>
</organism>
<feature type="region of interest" description="Disordered" evidence="4">
    <location>
        <begin position="160"/>
        <end position="196"/>
    </location>
</feature>
<dbReference type="Proteomes" id="UP000275652">
    <property type="component" value="Unassembled WGS sequence"/>
</dbReference>
<keyword evidence="3" id="KW-0862">Zinc</keyword>
<comment type="caution">
    <text evidence="6">The sequence shown here is derived from an EMBL/GenBank/DDBJ whole genome shotgun (WGS) entry which is preliminary data.</text>
</comment>
<dbReference type="Pfam" id="PF01363">
    <property type="entry name" value="FYVE"/>
    <property type="match status" value="1"/>
</dbReference>
<protein>
    <recommendedName>
        <fullName evidence="5">FYVE zinc finger domain-containing protein</fullName>
    </recommendedName>
</protein>
<name>A0A9X8EA66_APHAT</name>